<feature type="region of interest" description="Disordered" evidence="7">
    <location>
        <begin position="281"/>
        <end position="303"/>
    </location>
</feature>
<dbReference type="EC" id="2.7.11.1" evidence="1"/>
<keyword evidence="4" id="KW-0547">Nucleotide-binding</keyword>
<evidence type="ECO:0000256" key="1">
    <source>
        <dbReference type="ARBA" id="ARBA00012513"/>
    </source>
</evidence>
<dbReference type="InterPro" id="IPR011009">
    <property type="entry name" value="Kinase-like_dom_sf"/>
</dbReference>
<dbReference type="PROSITE" id="PS50011">
    <property type="entry name" value="PROTEIN_KINASE_DOM"/>
    <property type="match status" value="1"/>
</dbReference>
<keyword evidence="6" id="KW-0067">ATP-binding</keyword>
<keyword evidence="5 10" id="KW-0418">Kinase</keyword>
<comment type="caution">
    <text evidence="10">The sequence shown here is derived from an EMBL/GenBank/DDBJ whole genome shotgun (WGS) entry which is preliminary data.</text>
</comment>
<dbReference type="PROSITE" id="PS00108">
    <property type="entry name" value="PROTEIN_KINASE_ST"/>
    <property type="match status" value="1"/>
</dbReference>
<keyword evidence="8" id="KW-1133">Transmembrane helix</keyword>
<dbReference type="PANTHER" id="PTHR43289:SF6">
    <property type="entry name" value="SERINE_THREONINE-PROTEIN KINASE NEKL-3"/>
    <property type="match status" value="1"/>
</dbReference>
<dbReference type="SUPFAM" id="SSF56112">
    <property type="entry name" value="Protein kinase-like (PK-like)"/>
    <property type="match status" value="1"/>
</dbReference>
<feature type="region of interest" description="Disordered" evidence="7">
    <location>
        <begin position="414"/>
        <end position="466"/>
    </location>
</feature>
<keyword evidence="8" id="KW-0472">Membrane</keyword>
<keyword evidence="2" id="KW-0723">Serine/threonine-protein kinase</keyword>
<evidence type="ECO:0000313" key="10">
    <source>
        <dbReference type="EMBL" id="GAA5144226.1"/>
    </source>
</evidence>
<evidence type="ECO:0000259" key="9">
    <source>
        <dbReference type="PROSITE" id="PS50011"/>
    </source>
</evidence>
<evidence type="ECO:0000256" key="4">
    <source>
        <dbReference type="ARBA" id="ARBA00022741"/>
    </source>
</evidence>
<evidence type="ECO:0000256" key="8">
    <source>
        <dbReference type="SAM" id="Phobius"/>
    </source>
</evidence>
<organism evidence="10 11">
    <name type="scientific">Pseudonocardia eucalypti</name>
    <dbReference type="NCBI Taxonomy" id="648755"/>
    <lineage>
        <taxon>Bacteria</taxon>
        <taxon>Bacillati</taxon>
        <taxon>Actinomycetota</taxon>
        <taxon>Actinomycetes</taxon>
        <taxon>Pseudonocardiales</taxon>
        <taxon>Pseudonocardiaceae</taxon>
        <taxon>Pseudonocardia</taxon>
    </lineage>
</organism>
<feature type="compositionally biased region" description="Low complexity" evidence="7">
    <location>
        <begin position="426"/>
        <end position="444"/>
    </location>
</feature>
<dbReference type="Gene3D" id="3.30.200.20">
    <property type="entry name" value="Phosphorylase Kinase, domain 1"/>
    <property type="match status" value="1"/>
</dbReference>
<name>A0ABP9PH27_9PSEU</name>
<protein>
    <recommendedName>
        <fullName evidence="1">non-specific serine/threonine protein kinase</fullName>
        <ecNumber evidence="1">2.7.11.1</ecNumber>
    </recommendedName>
</protein>
<feature type="region of interest" description="Disordered" evidence="7">
    <location>
        <begin position="336"/>
        <end position="378"/>
    </location>
</feature>
<dbReference type="Gene3D" id="1.10.510.10">
    <property type="entry name" value="Transferase(Phosphotransferase) domain 1"/>
    <property type="match status" value="1"/>
</dbReference>
<evidence type="ECO:0000256" key="5">
    <source>
        <dbReference type="ARBA" id="ARBA00022777"/>
    </source>
</evidence>
<proteinExistence type="predicted"/>
<dbReference type="CDD" id="cd14014">
    <property type="entry name" value="STKc_PknB_like"/>
    <property type="match status" value="1"/>
</dbReference>
<feature type="compositionally biased region" description="Gly residues" evidence="7">
    <location>
        <begin position="285"/>
        <end position="296"/>
    </location>
</feature>
<evidence type="ECO:0000256" key="6">
    <source>
        <dbReference type="ARBA" id="ARBA00022840"/>
    </source>
</evidence>
<reference evidence="11" key="1">
    <citation type="journal article" date="2019" name="Int. J. Syst. Evol. Microbiol.">
        <title>The Global Catalogue of Microorganisms (GCM) 10K type strain sequencing project: providing services to taxonomists for standard genome sequencing and annotation.</title>
        <authorList>
            <consortium name="The Broad Institute Genomics Platform"/>
            <consortium name="The Broad Institute Genome Sequencing Center for Infectious Disease"/>
            <person name="Wu L."/>
            <person name="Ma J."/>
        </authorList>
    </citation>
    <scope>NUCLEOTIDE SEQUENCE [LARGE SCALE GENOMIC DNA]</scope>
    <source>
        <strain evidence="11">JCM 18303</strain>
    </source>
</reference>
<evidence type="ECO:0000256" key="7">
    <source>
        <dbReference type="SAM" id="MobiDB-lite"/>
    </source>
</evidence>
<feature type="compositionally biased region" description="Acidic residues" evidence="7">
    <location>
        <begin position="445"/>
        <end position="455"/>
    </location>
</feature>
<feature type="transmembrane region" description="Helical" evidence="8">
    <location>
        <begin position="388"/>
        <end position="408"/>
    </location>
</feature>
<keyword evidence="8" id="KW-0812">Transmembrane</keyword>
<evidence type="ECO:0000256" key="3">
    <source>
        <dbReference type="ARBA" id="ARBA00022679"/>
    </source>
</evidence>
<dbReference type="SMART" id="SM00220">
    <property type="entry name" value="S_TKc"/>
    <property type="match status" value="1"/>
</dbReference>
<feature type="compositionally biased region" description="Polar residues" evidence="7">
    <location>
        <begin position="339"/>
        <end position="351"/>
    </location>
</feature>
<keyword evidence="11" id="KW-1185">Reference proteome</keyword>
<gene>
    <name evidence="10" type="ORF">GCM10023321_00110</name>
</gene>
<dbReference type="EMBL" id="BAABJP010000001">
    <property type="protein sequence ID" value="GAA5144226.1"/>
    <property type="molecule type" value="Genomic_DNA"/>
</dbReference>
<dbReference type="InterPro" id="IPR000719">
    <property type="entry name" value="Prot_kinase_dom"/>
</dbReference>
<accession>A0ABP9PH27</accession>
<feature type="domain" description="Protein kinase" evidence="9">
    <location>
        <begin position="13"/>
        <end position="282"/>
    </location>
</feature>
<evidence type="ECO:0000256" key="2">
    <source>
        <dbReference type="ARBA" id="ARBA00022527"/>
    </source>
</evidence>
<dbReference type="Pfam" id="PF00069">
    <property type="entry name" value="Pkinase"/>
    <property type="match status" value="1"/>
</dbReference>
<keyword evidence="3" id="KW-0808">Transferase</keyword>
<feature type="compositionally biased region" description="Polar residues" evidence="7">
    <location>
        <begin position="416"/>
        <end position="425"/>
    </location>
</feature>
<dbReference type="RefSeq" id="WP_345702437.1">
    <property type="nucleotide sequence ID" value="NZ_BAABJP010000001.1"/>
</dbReference>
<dbReference type="GO" id="GO:0016301">
    <property type="term" value="F:kinase activity"/>
    <property type="evidence" value="ECO:0007669"/>
    <property type="project" value="UniProtKB-KW"/>
</dbReference>
<dbReference type="Proteomes" id="UP001428817">
    <property type="component" value="Unassembled WGS sequence"/>
</dbReference>
<dbReference type="InterPro" id="IPR008271">
    <property type="entry name" value="Ser/Thr_kinase_AS"/>
</dbReference>
<evidence type="ECO:0000313" key="11">
    <source>
        <dbReference type="Proteomes" id="UP001428817"/>
    </source>
</evidence>
<sequence length="532" mass="54945">MAMHSGDRVVDRYQLLKRIAVGGMGEVWEAHDERLGRTVAIKVLKPEIGSDPEFLERFRGEARIAASLNHRGIAGVHDYGEDVLPDGTPTAFIVMELVRGEPLSTRLATRGKLEPAAALDIMEQCAKALQAAHAHGFVHRDVKPGNILISEDGTVKITDFGIAKAASAAPVTASGMVMGTAHYIAPEQARGEDASPASDVYSLAVVGYECVAGHRPFAAEQPVDVAMMHINDPVPPLPESVPPPLRRLLDLTLVKEPGERYANGGEFAVAVAAVRRGGQPPLPGSGWGSPSWGGSGSWSAVGATTGSRKAIGQATAGVPTTALAPSAIPTQAIAPRPVSASQGMSADQPTSMVPAAQPRPPLPGRQMPPPPVNRLAGLPAPRRAGRTVLTLGFVLLTLAAITVGVLVVRNAVAQDSGVQPQSPTVQATEPTAQTGAAPGAPGAPEDVDEPDDPDEPAAPADPPGTVRVELAGYAGKPATVVQSELQNNGLRVQMRTVAGQAPRAPANCTVTDVRPAGPVPKGTAVTITCAQH</sequence>
<feature type="compositionally biased region" description="Pro residues" evidence="7">
    <location>
        <begin position="357"/>
        <end position="372"/>
    </location>
</feature>
<dbReference type="PANTHER" id="PTHR43289">
    <property type="entry name" value="MITOGEN-ACTIVATED PROTEIN KINASE KINASE KINASE 20-RELATED"/>
    <property type="match status" value="1"/>
</dbReference>